<name>A0A7J8US53_9ROSI</name>
<dbReference type="PANTHER" id="PTHR31286">
    <property type="entry name" value="GLYCINE-RICH CELL WALL STRUCTURAL PROTEIN 1.8-LIKE"/>
    <property type="match status" value="1"/>
</dbReference>
<evidence type="ECO:0000313" key="3">
    <source>
        <dbReference type="EMBL" id="MBA0653317.1"/>
    </source>
</evidence>
<dbReference type="AlphaFoldDB" id="A0A7J8US53"/>
<feature type="region of interest" description="Disordered" evidence="1">
    <location>
        <begin position="1"/>
        <end position="26"/>
    </location>
</feature>
<dbReference type="OrthoDB" id="1926761at2759"/>
<keyword evidence="4" id="KW-1185">Reference proteome</keyword>
<sequence>MDSATDVRRSTKKVKCRTDEPPDLDNPVVNEKGIRMDRVGIQLVSWKEKLMGSASTGANVQQEEDFELDDGNVNATIWRTNQPLEIIDLENSYFSVKFQTDEEYLKALAGGPCTIFGHYMIMRPWMPAFSTDQPYPSSLLVWIRLPRLPEGMYTKSLLQFIGNAIGTVTKIDRNTDSTSRGQFVKLAVFIDLGKSLVSKVQIDEKF</sequence>
<dbReference type="InterPro" id="IPR040256">
    <property type="entry name" value="At4g02000-like"/>
</dbReference>
<accession>A0A7J8US53</accession>
<gene>
    <name evidence="3" type="ORF">Goklo_020509</name>
</gene>
<evidence type="ECO:0000313" key="4">
    <source>
        <dbReference type="Proteomes" id="UP000593573"/>
    </source>
</evidence>
<dbReference type="Proteomes" id="UP000593573">
    <property type="component" value="Unassembled WGS sequence"/>
</dbReference>
<feature type="domain" description="DUF4283" evidence="2">
    <location>
        <begin position="74"/>
        <end position="132"/>
    </location>
</feature>
<dbReference type="InterPro" id="IPR025558">
    <property type="entry name" value="DUF4283"/>
</dbReference>
<evidence type="ECO:0000259" key="2">
    <source>
        <dbReference type="Pfam" id="PF14111"/>
    </source>
</evidence>
<dbReference type="EMBL" id="JABFAB010000007">
    <property type="protein sequence ID" value="MBA0653317.1"/>
    <property type="molecule type" value="Genomic_DNA"/>
</dbReference>
<dbReference type="Pfam" id="PF14111">
    <property type="entry name" value="DUF4283"/>
    <property type="match status" value="1"/>
</dbReference>
<evidence type="ECO:0000256" key="1">
    <source>
        <dbReference type="SAM" id="MobiDB-lite"/>
    </source>
</evidence>
<reference evidence="3 4" key="1">
    <citation type="journal article" date="2019" name="Genome Biol. Evol.">
        <title>Insights into the evolution of the New World diploid cottons (Gossypium, subgenus Houzingenia) based on genome sequencing.</title>
        <authorList>
            <person name="Grover C.E."/>
            <person name="Arick M.A. 2nd"/>
            <person name="Thrash A."/>
            <person name="Conover J.L."/>
            <person name="Sanders W.S."/>
            <person name="Peterson D.G."/>
            <person name="Frelichowski J.E."/>
            <person name="Scheffler J.A."/>
            <person name="Scheffler B.E."/>
            <person name="Wendel J.F."/>
        </authorList>
    </citation>
    <scope>NUCLEOTIDE SEQUENCE [LARGE SCALE GENOMIC DNA]</scope>
    <source>
        <strain evidence="3">57</strain>
        <tissue evidence="3">Leaf</tissue>
    </source>
</reference>
<proteinExistence type="predicted"/>
<dbReference type="PANTHER" id="PTHR31286:SF99">
    <property type="entry name" value="DUF4283 DOMAIN-CONTAINING PROTEIN"/>
    <property type="match status" value="1"/>
</dbReference>
<organism evidence="3 4">
    <name type="scientific">Gossypium klotzschianum</name>
    <dbReference type="NCBI Taxonomy" id="34286"/>
    <lineage>
        <taxon>Eukaryota</taxon>
        <taxon>Viridiplantae</taxon>
        <taxon>Streptophyta</taxon>
        <taxon>Embryophyta</taxon>
        <taxon>Tracheophyta</taxon>
        <taxon>Spermatophyta</taxon>
        <taxon>Magnoliopsida</taxon>
        <taxon>eudicotyledons</taxon>
        <taxon>Gunneridae</taxon>
        <taxon>Pentapetalae</taxon>
        <taxon>rosids</taxon>
        <taxon>malvids</taxon>
        <taxon>Malvales</taxon>
        <taxon>Malvaceae</taxon>
        <taxon>Malvoideae</taxon>
        <taxon>Gossypium</taxon>
    </lineage>
</organism>
<comment type="caution">
    <text evidence="3">The sequence shown here is derived from an EMBL/GenBank/DDBJ whole genome shotgun (WGS) entry which is preliminary data.</text>
</comment>
<protein>
    <recommendedName>
        <fullName evidence="2">DUF4283 domain-containing protein</fullName>
    </recommendedName>
</protein>